<accession>A0A6A5AC60</accession>
<dbReference type="AlphaFoldDB" id="A0A6A5AC60"/>
<dbReference type="Proteomes" id="UP000469452">
    <property type="component" value="Unassembled WGS sequence"/>
</dbReference>
<evidence type="ECO:0000256" key="1">
    <source>
        <dbReference type="SAM" id="MobiDB-lite"/>
    </source>
</evidence>
<evidence type="ECO:0000313" key="3">
    <source>
        <dbReference type="Proteomes" id="UP000469452"/>
    </source>
</evidence>
<reference evidence="2 3" key="1">
    <citation type="submission" date="2019-06" db="EMBL/GenBank/DDBJ databases">
        <title>Genomics analysis of Aphanomyces spp. identifies a new class of oomycete effector associated with host adaptation.</title>
        <authorList>
            <person name="Gaulin E."/>
        </authorList>
    </citation>
    <scope>NUCLEOTIDE SEQUENCE [LARGE SCALE GENOMIC DNA]</scope>
    <source>
        <strain evidence="2 3">E</strain>
    </source>
</reference>
<feature type="compositionally biased region" description="Basic and acidic residues" evidence="1">
    <location>
        <begin position="11"/>
        <end position="21"/>
    </location>
</feature>
<proteinExistence type="predicted"/>
<organism evidence="2 3">
    <name type="scientific">Aphanomyces astaci</name>
    <name type="common">Crayfish plague agent</name>
    <dbReference type="NCBI Taxonomy" id="112090"/>
    <lineage>
        <taxon>Eukaryota</taxon>
        <taxon>Sar</taxon>
        <taxon>Stramenopiles</taxon>
        <taxon>Oomycota</taxon>
        <taxon>Saprolegniomycetes</taxon>
        <taxon>Saprolegniales</taxon>
        <taxon>Verrucalvaceae</taxon>
        <taxon>Aphanomyces</taxon>
    </lineage>
</organism>
<dbReference type="VEuPathDB" id="FungiDB:H257_01904"/>
<dbReference type="EMBL" id="VJMI01015493">
    <property type="protein sequence ID" value="KAF0727440.1"/>
    <property type="molecule type" value="Genomic_DNA"/>
</dbReference>
<evidence type="ECO:0000313" key="2">
    <source>
        <dbReference type="EMBL" id="KAF0727440.1"/>
    </source>
</evidence>
<comment type="caution">
    <text evidence="2">The sequence shown here is derived from an EMBL/GenBank/DDBJ whole genome shotgun (WGS) entry which is preliminary data.</text>
</comment>
<evidence type="ECO:0008006" key="4">
    <source>
        <dbReference type="Google" id="ProtNLM"/>
    </source>
</evidence>
<gene>
    <name evidence="2" type="ORF">AaE_009528</name>
</gene>
<sequence>MRNKRSISQHAETKKAADDFKYNPTQRQVLQAIELKEEVAPDKIEGLLPLGRAKRHSGTSDATHENAVDNMQHSSDTSEIVETDPTFVKYDLEDDMQDLLTPVDPEPPVVRSLDLNLKLDKRLLHCIYFCLLIADLCGPQTDGGTPQKSTANDNAASHSTKLAGIMPTMPEGAKLNEQDGAVALPAQDQDRRVMWAFVDGLRWWPVHPLEEDPGPPGPNVQVLHFGTYVRSVTSWDALRPWHCDDHGSWVATAATEEGSVAGVFTVAMEEAESFLESGELPAIDSKSVIEGVPTDDDSPML</sequence>
<protein>
    <recommendedName>
        <fullName evidence="4">PWWP domain-containing protein</fullName>
    </recommendedName>
</protein>
<feature type="region of interest" description="Disordered" evidence="1">
    <location>
        <begin position="1"/>
        <end position="23"/>
    </location>
</feature>
<name>A0A6A5AC60_APHAT</name>